<keyword evidence="4" id="KW-1185">Reference proteome</keyword>
<protein>
    <submittedName>
        <fullName evidence="3">Uncharacterized protein</fullName>
    </submittedName>
</protein>
<accession>A0AAN6X360</accession>
<evidence type="ECO:0000256" key="1">
    <source>
        <dbReference type="SAM" id="Coils"/>
    </source>
</evidence>
<proteinExistence type="predicted"/>
<feature type="region of interest" description="Disordered" evidence="2">
    <location>
        <begin position="1"/>
        <end position="21"/>
    </location>
</feature>
<comment type="caution">
    <text evidence="3">The sequence shown here is derived from an EMBL/GenBank/DDBJ whole genome shotgun (WGS) entry which is preliminary data.</text>
</comment>
<dbReference type="AlphaFoldDB" id="A0AAN6X360"/>
<reference evidence="3" key="1">
    <citation type="journal article" date="2023" name="Mol. Phylogenet. Evol.">
        <title>Genome-scale phylogeny and comparative genomics of the fungal order Sordariales.</title>
        <authorList>
            <person name="Hensen N."/>
            <person name="Bonometti L."/>
            <person name="Westerberg I."/>
            <person name="Brannstrom I.O."/>
            <person name="Guillou S."/>
            <person name="Cros-Aarteil S."/>
            <person name="Calhoun S."/>
            <person name="Haridas S."/>
            <person name="Kuo A."/>
            <person name="Mondo S."/>
            <person name="Pangilinan J."/>
            <person name="Riley R."/>
            <person name="LaButti K."/>
            <person name="Andreopoulos B."/>
            <person name="Lipzen A."/>
            <person name="Chen C."/>
            <person name="Yan M."/>
            <person name="Daum C."/>
            <person name="Ng V."/>
            <person name="Clum A."/>
            <person name="Steindorff A."/>
            <person name="Ohm R.A."/>
            <person name="Martin F."/>
            <person name="Silar P."/>
            <person name="Natvig D.O."/>
            <person name="Lalanne C."/>
            <person name="Gautier V."/>
            <person name="Ament-Velasquez S.L."/>
            <person name="Kruys A."/>
            <person name="Hutchinson M.I."/>
            <person name="Powell A.J."/>
            <person name="Barry K."/>
            <person name="Miller A.N."/>
            <person name="Grigoriev I.V."/>
            <person name="Debuchy R."/>
            <person name="Gladieux P."/>
            <person name="Hiltunen Thoren M."/>
            <person name="Johannesson H."/>
        </authorList>
    </citation>
    <scope>NUCLEOTIDE SEQUENCE</scope>
    <source>
        <strain evidence="3">PSN309</strain>
    </source>
</reference>
<reference evidence="3" key="2">
    <citation type="submission" date="2023-05" db="EMBL/GenBank/DDBJ databases">
        <authorList>
            <consortium name="Lawrence Berkeley National Laboratory"/>
            <person name="Steindorff A."/>
            <person name="Hensen N."/>
            <person name="Bonometti L."/>
            <person name="Westerberg I."/>
            <person name="Brannstrom I.O."/>
            <person name="Guillou S."/>
            <person name="Cros-Aarteil S."/>
            <person name="Calhoun S."/>
            <person name="Haridas S."/>
            <person name="Kuo A."/>
            <person name="Mondo S."/>
            <person name="Pangilinan J."/>
            <person name="Riley R."/>
            <person name="Labutti K."/>
            <person name="Andreopoulos B."/>
            <person name="Lipzen A."/>
            <person name="Chen C."/>
            <person name="Yanf M."/>
            <person name="Daum C."/>
            <person name="Ng V."/>
            <person name="Clum A."/>
            <person name="Ohm R."/>
            <person name="Martin F."/>
            <person name="Silar P."/>
            <person name="Natvig D."/>
            <person name="Lalanne C."/>
            <person name="Gautier V."/>
            <person name="Ament-Velasquez S.L."/>
            <person name="Kruys A."/>
            <person name="Hutchinson M.I."/>
            <person name="Powell A.J."/>
            <person name="Barry K."/>
            <person name="Miller A.N."/>
            <person name="Grigoriev I.V."/>
            <person name="Debuchy R."/>
            <person name="Gladieux P."/>
            <person name="Thoren M.H."/>
            <person name="Johannesson H."/>
        </authorList>
    </citation>
    <scope>NUCLEOTIDE SEQUENCE</scope>
    <source>
        <strain evidence="3">PSN309</strain>
    </source>
</reference>
<sequence>MAAATTTLPIHPPSLAASRDDRTQVALAVQLETKKAVEWVKSRGMMNSSEWANPLAAAPSAVSTMAILLKTASTKVAAGIRVHSTAVKGKKGETLGNLPHNLLHTNLQACSDLGRDAFLNARTTMDFINKIALGMIQDDGKLEHILKMLDDPEDARDNLVDEMDDVKEWTNECLEKIKLLTDDFQYWYWVICCLKNNVLEGQGTAQHDTNETERAQKVAETAKVKHASDEKAALKAIKILEEQLEEAKARVVEAQAQAAKLENLPPIQEPALEEELLRAEKAIPMAERKLGILGRIKEKMSGESNEDFAARQAHIRDVERRRTEHLEKAKKQRDEERQHAERTLKAARDFEASLQNRILQSVKGLKSNRNQLAAAKANLDKTESQFKHLDNKKAELADILMILIESSRQLNELKERVQELVKFFQGILNDVNVTVEKDVKKEFLRPIEKGARMTLRGELSHIQLSEVMQKKVRDGAFRIQGSFSAIRDITGLYVTASDRYIRPAINKMEALSVIADDEWYAKSEEFTKWCRTSMDEIEKLTESATEDLEASMMERIERLQLAIEPAH</sequence>
<feature type="coiled-coil region" evidence="1">
    <location>
        <begin position="315"/>
        <end position="392"/>
    </location>
</feature>
<dbReference type="PANTHER" id="PTHR33488:SF2">
    <property type="entry name" value="EARLY ENDOSOME ANTIGEN 1-LIKE"/>
    <property type="match status" value="1"/>
</dbReference>
<organism evidence="3 4">
    <name type="scientific">Podospora australis</name>
    <dbReference type="NCBI Taxonomy" id="1536484"/>
    <lineage>
        <taxon>Eukaryota</taxon>
        <taxon>Fungi</taxon>
        <taxon>Dikarya</taxon>
        <taxon>Ascomycota</taxon>
        <taxon>Pezizomycotina</taxon>
        <taxon>Sordariomycetes</taxon>
        <taxon>Sordariomycetidae</taxon>
        <taxon>Sordariales</taxon>
        <taxon>Podosporaceae</taxon>
        <taxon>Podospora</taxon>
    </lineage>
</organism>
<evidence type="ECO:0000256" key="2">
    <source>
        <dbReference type="SAM" id="MobiDB-lite"/>
    </source>
</evidence>
<dbReference type="EMBL" id="MU864360">
    <property type="protein sequence ID" value="KAK4191237.1"/>
    <property type="molecule type" value="Genomic_DNA"/>
</dbReference>
<name>A0AAN6X360_9PEZI</name>
<evidence type="ECO:0000313" key="4">
    <source>
        <dbReference type="Proteomes" id="UP001302126"/>
    </source>
</evidence>
<dbReference type="Proteomes" id="UP001302126">
    <property type="component" value="Unassembled WGS sequence"/>
</dbReference>
<feature type="coiled-coil region" evidence="1">
    <location>
        <begin position="230"/>
        <end position="264"/>
    </location>
</feature>
<keyword evidence="1" id="KW-0175">Coiled coil</keyword>
<evidence type="ECO:0000313" key="3">
    <source>
        <dbReference type="EMBL" id="KAK4191237.1"/>
    </source>
</evidence>
<dbReference type="PANTHER" id="PTHR33488">
    <property type="entry name" value="ZGC:162509"/>
    <property type="match status" value="1"/>
</dbReference>
<gene>
    <name evidence="3" type="ORF">QBC35DRAFT_460336</name>
</gene>